<organism evidence="1 2">
    <name type="scientific">Tumidithrix elongata BACA0141</name>
    <dbReference type="NCBI Taxonomy" id="2716417"/>
    <lineage>
        <taxon>Bacteria</taxon>
        <taxon>Bacillati</taxon>
        <taxon>Cyanobacteriota</taxon>
        <taxon>Cyanophyceae</taxon>
        <taxon>Pseudanabaenales</taxon>
        <taxon>Pseudanabaenaceae</taxon>
        <taxon>Tumidithrix</taxon>
        <taxon>Tumidithrix elongata</taxon>
    </lineage>
</organism>
<evidence type="ECO:0000313" key="2">
    <source>
        <dbReference type="Proteomes" id="UP001333818"/>
    </source>
</evidence>
<dbReference type="EMBL" id="JAZBJZ010000197">
    <property type="protein sequence ID" value="MEE3719961.1"/>
    <property type="molecule type" value="Genomic_DNA"/>
</dbReference>
<accession>A0AAW9QC05</accession>
<name>A0AAW9QC05_9CYAN</name>
<dbReference type="RefSeq" id="WP_330486399.1">
    <property type="nucleotide sequence ID" value="NZ_JAZBJZ010000197.1"/>
</dbReference>
<dbReference type="Proteomes" id="UP001333818">
    <property type="component" value="Unassembled WGS sequence"/>
</dbReference>
<keyword evidence="2" id="KW-1185">Reference proteome</keyword>
<comment type="caution">
    <text evidence="1">The sequence shown here is derived from an EMBL/GenBank/DDBJ whole genome shotgun (WGS) entry which is preliminary data.</text>
</comment>
<proteinExistence type="predicted"/>
<sequence length="216" mass="23864">MADPILRLPAKTVAALVSELNGLQDRFRSGEQLEIPEITLLLDAGHSLSGVIVQITKSSSSNFPEPDATLLLQHRDNAMNISYIPIVSIRGITVHYNDRNLHLLSSGKIKPFSGKVPSRLELERKARSLSELLAGLAISIAWDEIPCSDQALQSLDLMLADLESVMIGIQSDDMGRTSLQGQVERIEIRVGMKAEVRLLSQSVFEKFRVEKKPPKL</sequence>
<evidence type="ECO:0000313" key="1">
    <source>
        <dbReference type="EMBL" id="MEE3719961.1"/>
    </source>
</evidence>
<reference evidence="1" key="1">
    <citation type="submission" date="2024-01" db="EMBL/GenBank/DDBJ databases">
        <title>Bank of Algae and Cyanobacteria of the Azores (BACA) strain genomes.</title>
        <authorList>
            <person name="Luz R."/>
            <person name="Cordeiro R."/>
            <person name="Fonseca A."/>
            <person name="Goncalves V."/>
        </authorList>
    </citation>
    <scope>NUCLEOTIDE SEQUENCE</scope>
    <source>
        <strain evidence="1">BACA0141</strain>
    </source>
</reference>
<protein>
    <submittedName>
        <fullName evidence="1">Uncharacterized protein</fullName>
    </submittedName>
</protein>
<gene>
    <name evidence="1" type="ORF">V2H45_24805</name>
</gene>
<dbReference type="AlphaFoldDB" id="A0AAW9QC05"/>